<dbReference type="InterPro" id="IPR000326">
    <property type="entry name" value="PAP2/HPO"/>
</dbReference>
<evidence type="ECO:0000256" key="2">
    <source>
        <dbReference type="ARBA" id="ARBA00008816"/>
    </source>
</evidence>
<dbReference type="GeneID" id="66077819"/>
<evidence type="ECO:0000256" key="3">
    <source>
        <dbReference type="ARBA" id="ARBA00022692"/>
    </source>
</evidence>
<evidence type="ECO:0000256" key="5">
    <source>
        <dbReference type="ARBA" id="ARBA00023136"/>
    </source>
</evidence>
<dbReference type="KEGG" id="more:E1B28_008743"/>
<dbReference type="GO" id="GO:0046839">
    <property type="term" value="P:phospholipid dephosphorylation"/>
    <property type="evidence" value="ECO:0007669"/>
    <property type="project" value="TreeGrafter"/>
</dbReference>
<dbReference type="Proteomes" id="UP001049176">
    <property type="component" value="Chromosome 5"/>
</dbReference>
<feature type="region of interest" description="Disordered" evidence="6">
    <location>
        <begin position="150"/>
        <end position="222"/>
    </location>
</feature>
<gene>
    <name evidence="9" type="ORF">E1B28_008743</name>
</gene>
<sequence>MVFRHGIYAPKQTSQCCGMASVASPPAMQAVNITPSRMPWLSPPFSVSFAGLGFMGYYLAGKVHLFDKRGHTGKAWLSLAPFAAASLVAISRTMDYRHHWHDVLVGSILGIVMSFFAYRQYYPPLCSEASHKPYSPRIKREMEAILPVYHEQHRQSSTPTSQQDRPNTGRRYTNEPETYELTRTTKAPESQPLNNDWTNDGVADEVGNEYDKPPPAGMPGLT</sequence>
<comment type="similarity">
    <text evidence="2">Belongs to the PA-phosphatase related phosphoesterase family.</text>
</comment>
<feature type="transmembrane region" description="Helical" evidence="7">
    <location>
        <begin position="45"/>
        <end position="63"/>
    </location>
</feature>
<dbReference type="Gene3D" id="1.20.144.10">
    <property type="entry name" value="Phosphatidic acid phosphatase type 2/haloperoxidase"/>
    <property type="match status" value="1"/>
</dbReference>
<accession>A0A9P7UTK9</accession>
<comment type="caution">
    <text evidence="9">The sequence shown here is derived from an EMBL/GenBank/DDBJ whole genome shotgun (WGS) entry which is preliminary data.</text>
</comment>
<protein>
    <recommendedName>
        <fullName evidence="8">Phosphatidic acid phosphatase type 2/haloperoxidase domain-containing protein</fullName>
    </recommendedName>
</protein>
<keyword evidence="10" id="KW-1185">Reference proteome</keyword>
<evidence type="ECO:0000259" key="8">
    <source>
        <dbReference type="Pfam" id="PF01569"/>
    </source>
</evidence>
<evidence type="ECO:0000313" key="10">
    <source>
        <dbReference type="Proteomes" id="UP001049176"/>
    </source>
</evidence>
<keyword evidence="5 7" id="KW-0472">Membrane</keyword>
<feature type="compositionally biased region" description="Pro residues" evidence="6">
    <location>
        <begin position="213"/>
        <end position="222"/>
    </location>
</feature>
<evidence type="ECO:0000256" key="1">
    <source>
        <dbReference type="ARBA" id="ARBA00004141"/>
    </source>
</evidence>
<dbReference type="GO" id="GO:0008195">
    <property type="term" value="F:phosphatidate phosphatase activity"/>
    <property type="evidence" value="ECO:0007669"/>
    <property type="project" value="TreeGrafter"/>
</dbReference>
<reference evidence="9" key="1">
    <citation type="journal article" date="2021" name="Genome Biol. Evol.">
        <title>The assembled and annotated genome of the fairy-ring fungus Marasmius oreades.</title>
        <authorList>
            <person name="Hiltunen M."/>
            <person name="Ament-Velasquez S.L."/>
            <person name="Johannesson H."/>
        </authorList>
    </citation>
    <scope>NUCLEOTIDE SEQUENCE</scope>
    <source>
        <strain evidence="9">03SP1</strain>
    </source>
</reference>
<feature type="compositionally biased region" description="Polar residues" evidence="6">
    <location>
        <begin position="181"/>
        <end position="198"/>
    </location>
</feature>
<dbReference type="InterPro" id="IPR036938">
    <property type="entry name" value="PAP2/HPO_sf"/>
</dbReference>
<feature type="transmembrane region" description="Helical" evidence="7">
    <location>
        <begin position="75"/>
        <end position="94"/>
    </location>
</feature>
<organism evidence="9 10">
    <name type="scientific">Marasmius oreades</name>
    <name type="common">fairy-ring Marasmius</name>
    <dbReference type="NCBI Taxonomy" id="181124"/>
    <lineage>
        <taxon>Eukaryota</taxon>
        <taxon>Fungi</taxon>
        <taxon>Dikarya</taxon>
        <taxon>Basidiomycota</taxon>
        <taxon>Agaricomycotina</taxon>
        <taxon>Agaricomycetes</taxon>
        <taxon>Agaricomycetidae</taxon>
        <taxon>Agaricales</taxon>
        <taxon>Marasmiineae</taxon>
        <taxon>Marasmiaceae</taxon>
        <taxon>Marasmius</taxon>
    </lineage>
</organism>
<dbReference type="GO" id="GO:0016020">
    <property type="term" value="C:membrane"/>
    <property type="evidence" value="ECO:0007669"/>
    <property type="project" value="UniProtKB-SubCell"/>
</dbReference>
<feature type="transmembrane region" description="Helical" evidence="7">
    <location>
        <begin position="100"/>
        <end position="118"/>
    </location>
</feature>
<evidence type="ECO:0000313" key="9">
    <source>
        <dbReference type="EMBL" id="KAG7092386.1"/>
    </source>
</evidence>
<dbReference type="PANTHER" id="PTHR10165:SF35">
    <property type="entry name" value="RE23632P"/>
    <property type="match status" value="1"/>
</dbReference>
<keyword evidence="4 7" id="KW-1133">Transmembrane helix</keyword>
<dbReference type="SUPFAM" id="SSF48317">
    <property type="entry name" value="Acid phosphatase/Vanadium-dependent haloperoxidase"/>
    <property type="match status" value="1"/>
</dbReference>
<dbReference type="InterPro" id="IPR043216">
    <property type="entry name" value="PAP-like"/>
</dbReference>
<dbReference type="Pfam" id="PF01569">
    <property type="entry name" value="PAP2"/>
    <property type="match status" value="1"/>
</dbReference>
<keyword evidence="3 7" id="KW-0812">Transmembrane</keyword>
<dbReference type="PANTHER" id="PTHR10165">
    <property type="entry name" value="LIPID PHOSPHATE PHOSPHATASE"/>
    <property type="match status" value="1"/>
</dbReference>
<dbReference type="GO" id="GO:0006644">
    <property type="term" value="P:phospholipid metabolic process"/>
    <property type="evidence" value="ECO:0007669"/>
    <property type="project" value="InterPro"/>
</dbReference>
<proteinExistence type="inferred from homology"/>
<dbReference type="OrthoDB" id="8907274at2759"/>
<evidence type="ECO:0000256" key="7">
    <source>
        <dbReference type="SAM" id="Phobius"/>
    </source>
</evidence>
<evidence type="ECO:0000256" key="4">
    <source>
        <dbReference type="ARBA" id="ARBA00022989"/>
    </source>
</evidence>
<feature type="domain" description="Phosphatidic acid phosphatase type 2/haloperoxidase" evidence="8">
    <location>
        <begin position="47"/>
        <end position="122"/>
    </location>
</feature>
<dbReference type="EMBL" id="CM032185">
    <property type="protein sequence ID" value="KAG7092386.1"/>
    <property type="molecule type" value="Genomic_DNA"/>
</dbReference>
<name>A0A9P7UTK9_9AGAR</name>
<evidence type="ECO:0000256" key="6">
    <source>
        <dbReference type="SAM" id="MobiDB-lite"/>
    </source>
</evidence>
<dbReference type="AlphaFoldDB" id="A0A9P7UTK9"/>
<feature type="compositionally biased region" description="Polar residues" evidence="6">
    <location>
        <begin position="155"/>
        <end position="166"/>
    </location>
</feature>
<dbReference type="RefSeq" id="XP_043008856.1">
    <property type="nucleotide sequence ID" value="XM_043153572.1"/>
</dbReference>
<comment type="subcellular location">
    <subcellularLocation>
        <location evidence="1">Membrane</location>
        <topology evidence="1">Multi-pass membrane protein</topology>
    </subcellularLocation>
</comment>